<dbReference type="EMBL" id="KN122666">
    <property type="protein sequence ID" value="KFO28996.1"/>
    <property type="molecule type" value="Genomic_DNA"/>
</dbReference>
<dbReference type="AlphaFoldDB" id="A0A091E1N5"/>
<reference evidence="2 3" key="1">
    <citation type="submission" date="2013-11" db="EMBL/GenBank/DDBJ databases">
        <title>The Damaraland mole rat (Fukomys damarensis) genome and evolution of African mole rats.</title>
        <authorList>
            <person name="Gladyshev V.N."/>
            <person name="Fang X."/>
        </authorList>
    </citation>
    <scope>NUCLEOTIDE SEQUENCE [LARGE SCALE GENOMIC DNA]</scope>
    <source>
        <tissue evidence="2">Liver</tissue>
    </source>
</reference>
<name>A0A091E1N5_FUKDA</name>
<feature type="region of interest" description="Disordered" evidence="1">
    <location>
        <begin position="16"/>
        <end position="51"/>
    </location>
</feature>
<accession>A0A091E1N5</accession>
<organism evidence="2 3">
    <name type="scientific">Fukomys damarensis</name>
    <name type="common">Damaraland mole rat</name>
    <name type="synonym">Cryptomys damarensis</name>
    <dbReference type="NCBI Taxonomy" id="885580"/>
    <lineage>
        <taxon>Eukaryota</taxon>
        <taxon>Metazoa</taxon>
        <taxon>Chordata</taxon>
        <taxon>Craniata</taxon>
        <taxon>Vertebrata</taxon>
        <taxon>Euteleostomi</taxon>
        <taxon>Mammalia</taxon>
        <taxon>Eutheria</taxon>
        <taxon>Euarchontoglires</taxon>
        <taxon>Glires</taxon>
        <taxon>Rodentia</taxon>
        <taxon>Hystricomorpha</taxon>
        <taxon>Bathyergidae</taxon>
        <taxon>Fukomys</taxon>
    </lineage>
</organism>
<sequence>MPQILQAQLLCGAALGDGGSAAEPPAARGAPSWESREKFAENSAATMDSSEEGDALLKPLAGMSASVIADLSCARATASRD</sequence>
<evidence type="ECO:0000313" key="2">
    <source>
        <dbReference type="EMBL" id="KFO28996.1"/>
    </source>
</evidence>
<keyword evidence="3" id="KW-1185">Reference proteome</keyword>
<evidence type="ECO:0000313" key="3">
    <source>
        <dbReference type="Proteomes" id="UP000028990"/>
    </source>
</evidence>
<protein>
    <submittedName>
        <fullName evidence="2">Uncharacterized protein</fullName>
    </submittedName>
</protein>
<dbReference type="Proteomes" id="UP000028990">
    <property type="component" value="Unassembled WGS sequence"/>
</dbReference>
<evidence type="ECO:0000256" key="1">
    <source>
        <dbReference type="SAM" id="MobiDB-lite"/>
    </source>
</evidence>
<proteinExistence type="predicted"/>
<gene>
    <name evidence="2" type="ORF">H920_09641</name>
</gene>